<evidence type="ECO:0000256" key="6">
    <source>
        <dbReference type="SAM" id="Phobius"/>
    </source>
</evidence>
<sequence length="216" mass="23030">MTLATVLIVLGAIVLGIFSAIAPLGPVTVLVIQRAMNGDARGALRIGLGRVPAEVLYSALATFGITALLEQFPGARLAIEIVGMVVFFAVGVWLVVQDPNRPADAAAPDEEPPRRRWGDWSGLIISMLNPTLVLSWSAVVAIAVTMIGVEPSLTQKIVFPLGLGLGIALGYVILVEVLRRHGARIEDRFVRGTIRVMGVVFILAPLWNGLRLLGLV</sequence>
<feature type="transmembrane region" description="Helical" evidence="6">
    <location>
        <begin position="157"/>
        <end position="177"/>
    </location>
</feature>
<dbReference type="InterPro" id="IPR001123">
    <property type="entry name" value="LeuE-type"/>
</dbReference>
<evidence type="ECO:0000256" key="5">
    <source>
        <dbReference type="ARBA" id="ARBA00023136"/>
    </source>
</evidence>
<keyword evidence="8" id="KW-1185">Reference proteome</keyword>
<feature type="transmembrane region" description="Helical" evidence="6">
    <location>
        <begin position="6"/>
        <end position="31"/>
    </location>
</feature>
<protein>
    <submittedName>
        <fullName evidence="7">LysE type translocator</fullName>
    </submittedName>
</protein>
<dbReference type="GO" id="GO:0005886">
    <property type="term" value="C:plasma membrane"/>
    <property type="evidence" value="ECO:0007669"/>
    <property type="project" value="UniProtKB-SubCell"/>
</dbReference>
<keyword evidence="4 6" id="KW-1133">Transmembrane helix</keyword>
<feature type="transmembrane region" description="Helical" evidence="6">
    <location>
        <begin position="75"/>
        <end position="96"/>
    </location>
</feature>
<dbReference type="RefSeq" id="WP_106392121.1">
    <property type="nucleotide sequence ID" value="NZ_PVNK01000136.1"/>
</dbReference>
<gene>
    <name evidence="7" type="ORF">ENSA5_27340</name>
</gene>
<evidence type="ECO:0000256" key="2">
    <source>
        <dbReference type="ARBA" id="ARBA00022475"/>
    </source>
</evidence>
<organism evidence="7 8">
    <name type="scientific">Enhygromyxa salina</name>
    <dbReference type="NCBI Taxonomy" id="215803"/>
    <lineage>
        <taxon>Bacteria</taxon>
        <taxon>Pseudomonadati</taxon>
        <taxon>Myxococcota</taxon>
        <taxon>Polyangia</taxon>
        <taxon>Nannocystales</taxon>
        <taxon>Nannocystaceae</taxon>
        <taxon>Enhygromyxa</taxon>
    </lineage>
</organism>
<evidence type="ECO:0000256" key="1">
    <source>
        <dbReference type="ARBA" id="ARBA00004651"/>
    </source>
</evidence>
<evidence type="ECO:0000313" key="8">
    <source>
        <dbReference type="Proteomes" id="UP000237968"/>
    </source>
</evidence>
<comment type="caution">
    <text evidence="7">The sequence shown here is derived from an EMBL/GenBank/DDBJ whole genome shotgun (WGS) entry which is preliminary data.</text>
</comment>
<dbReference type="OrthoDB" id="5513321at2"/>
<comment type="subcellular location">
    <subcellularLocation>
        <location evidence="1">Cell membrane</location>
        <topology evidence="1">Multi-pass membrane protein</topology>
    </subcellularLocation>
</comment>
<name>A0A2S9Y7L0_9BACT</name>
<keyword evidence="2" id="KW-1003">Cell membrane</keyword>
<dbReference type="Proteomes" id="UP000237968">
    <property type="component" value="Unassembled WGS sequence"/>
</dbReference>
<dbReference type="GO" id="GO:0015171">
    <property type="term" value="F:amino acid transmembrane transporter activity"/>
    <property type="evidence" value="ECO:0007669"/>
    <property type="project" value="TreeGrafter"/>
</dbReference>
<feature type="transmembrane region" description="Helical" evidence="6">
    <location>
        <begin position="189"/>
        <end position="207"/>
    </location>
</feature>
<evidence type="ECO:0000313" key="7">
    <source>
        <dbReference type="EMBL" id="PRQ01052.1"/>
    </source>
</evidence>
<feature type="transmembrane region" description="Helical" evidence="6">
    <location>
        <begin position="123"/>
        <end position="145"/>
    </location>
</feature>
<dbReference type="AlphaFoldDB" id="A0A2S9Y7L0"/>
<reference evidence="7 8" key="1">
    <citation type="submission" date="2018-03" db="EMBL/GenBank/DDBJ databases">
        <title>Draft Genome Sequences of the Obligatory Marine Myxobacteria Enhygromyxa salina SWB005.</title>
        <authorList>
            <person name="Poehlein A."/>
            <person name="Moghaddam J.A."/>
            <person name="Harms H."/>
            <person name="Alanjari M."/>
            <person name="Koenig G.M."/>
            <person name="Daniel R."/>
            <person name="Schaeberle T.F."/>
        </authorList>
    </citation>
    <scope>NUCLEOTIDE SEQUENCE [LARGE SCALE GENOMIC DNA]</scope>
    <source>
        <strain evidence="7 8">SWB005</strain>
    </source>
</reference>
<dbReference type="Pfam" id="PF01810">
    <property type="entry name" value="LysE"/>
    <property type="match status" value="1"/>
</dbReference>
<dbReference type="PANTHER" id="PTHR30086:SF20">
    <property type="entry name" value="ARGININE EXPORTER PROTEIN ARGO-RELATED"/>
    <property type="match status" value="1"/>
</dbReference>
<keyword evidence="3 6" id="KW-0812">Transmembrane</keyword>
<feature type="transmembrane region" description="Helical" evidence="6">
    <location>
        <begin position="51"/>
        <end position="69"/>
    </location>
</feature>
<proteinExistence type="predicted"/>
<dbReference type="EMBL" id="PVNK01000136">
    <property type="protein sequence ID" value="PRQ01052.1"/>
    <property type="molecule type" value="Genomic_DNA"/>
</dbReference>
<keyword evidence="5 6" id="KW-0472">Membrane</keyword>
<evidence type="ECO:0000256" key="3">
    <source>
        <dbReference type="ARBA" id="ARBA00022692"/>
    </source>
</evidence>
<evidence type="ECO:0000256" key="4">
    <source>
        <dbReference type="ARBA" id="ARBA00022989"/>
    </source>
</evidence>
<dbReference type="PANTHER" id="PTHR30086">
    <property type="entry name" value="ARGININE EXPORTER PROTEIN ARGO"/>
    <property type="match status" value="1"/>
</dbReference>
<accession>A0A2S9Y7L0</accession>